<evidence type="ECO:0000256" key="6">
    <source>
        <dbReference type="ARBA" id="ARBA00022824"/>
    </source>
</evidence>
<comment type="similarity">
    <text evidence="2">Belongs to the SRP receptor beta subunit family.</text>
</comment>
<dbReference type="Gene3D" id="3.40.50.300">
    <property type="entry name" value="P-loop containing nucleotide triphosphate hydrolases"/>
    <property type="match status" value="1"/>
</dbReference>
<dbReference type="PANTHER" id="PTHR45909:SF1">
    <property type="entry name" value="ADP-RIBOSYLATION FACTOR-RELATED PROTEIN 1"/>
    <property type="match status" value="1"/>
</dbReference>
<evidence type="ECO:0000256" key="1">
    <source>
        <dbReference type="ARBA" id="ARBA00004389"/>
    </source>
</evidence>
<dbReference type="GO" id="GO:0003924">
    <property type="term" value="F:GTPase activity"/>
    <property type="evidence" value="ECO:0007669"/>
    <property type="project" value="TreeGrafter"/>
</dbReference>
<evidence type="ECO:0000256" key="9">
    <source>
        <dbReference type="ARBA" id="ARBA00023136"/>
    </source>
</evidence>
<protein>
    <recommendedName>
        <fullName evidence="3">Signal recognition particle receptor subunit beta</fullName>
    </recommendedName>
</protein>
<reference evidence="12" key="1">
    <citation type="journal article" date="2013" name="Genome Biol. Evol.">
        <title>Punctuated emergences of genetic and phenotypic innovations in eumetazoan, bilaterian, euteleostome, and hominidae ancestors.</title>
        <authorList>
            <person name="Wenger Y."/>
            <person name="Galliot B."/>
        </authorList>
    </citation>
    <scope>NUCLEOTIDE SEQUENCE</scope>
    <source>
        <tissue evidence="12">Whole animals</tissue>
    </source>
</reference>
<evidence type="ECO:0000256" key="3">
    <source>
        <dbReference type="ARBA" id="ARBA00020256"/>
    </source>
</evidence>
<dbReference type="GO" id="GO:0034067">
    <property type="term" value="P:protein localization to Golgi apparatus"/>
    <property type="evidence" value="ECO:0007669"/>
    <property type="project" value="TreeGrafter"/>
</dbReference>
<keyword evidence="10 12" id="KW-0675">Receptor</keyword>
<feature type="non-terminal residue" evidence="12">
    <location>
        <position position="1"/>
    </location>
</feature>
<organism evidence="12">
    <name type="scientific">Hydra vulgaris</name>
    <name type="common">Hydra</name>
    <name type="synonym">Hydra attenuata</name>
    <dbReference type="NCBI Taxonomy" id="6087"/>
    <lineage>
        <taxon>Eukaryota</taxon>
        <taxon>Metazoa</taxon>
        <taxon>Cnidaria</taxon>
        <taxon>Hydrozoa</taxon>
        <taxon>Hydroidolina</taxon>
        <taxon>Anthoathecata</taxon>
        <taxon>Aplanulata</taxon>
        <taxon>Hydridae</taxon>
        <taxon>Hydra</taxon>
    </lineage>
</organism>
<dbReference type="GO" id="GO:0005525">
    <property type="term" value="F:GTP binding"/>
    <property type="evidence" value="ECO:0007669"/>
    <property type="project" value="UniProtKB-KW"/>
</dbReference>
<dbReference type="InterPro" id="IPR019009">
    <property type="entry name" value="SRP_receptor_beta_su"/>
</dbReference>
<gene>
    <name evidence="12" type="primary">SRPRB</name>
</gene>
<dbReference type="GO" id="GO:0005794">
    <property type="term" value="C:Golgi apparatus"/>
    <property type="evidence" value="ECO:0007669"/>
    <property type="project" value="TreeGrafter"/>
</dbReference>
<keyword evidence="8" id="KW-0342">GTP-binding</keyword>
<sequence>MESVLAVLRSRSRTLINDESITNPFSYLDLASFKLNQQGYLIERKVWVRPKSSQWFNEIFTQMEECEFKEHFRVNRNPFNFLVNELHPHLGKTTTTMREPISVVKRVAVALHYLASCEEYRVVSSLFGIGKKLQSELTAYILNMDIHFLQPFQNIFDSSANIYFAIFVTLVAIISGFFFILRRKAGDTVLLLGLCDSGKTLMFSWLVANKSISTQTSIIENKGTYIANKSGKTWQVVDLPGHERVRAKFLYKHKDGARGIIFVIDSVNFPRELRDVAEFLYDVLANRTMQKNKVSILIACNKQDMPTAKSSQVIKLQLEKELTTLRQTRSAALLGIDDYSSSKNAFIGKQGKDFEFAHVNPIKVQFCECNLKNENSEETLYDQVENWMNSL</sequence>
<dbReference type="SMART" id="SM00177">
    <property type="entry name" value="ARF"/>
    <property type="match status" value="1"/>
</dbReference>
<evidence type="ECO:0000256" key="11">
    <source>
        <dbReference type="SAM" id="Phobius"/>
    </source>
</evidence>
<evidence type="ECO:0000256" key="2">
    <source>
        <dbReference type="ARBA" id="ARBA00005619"/>
    </source>
</evidence>
<dbReference type="SUPFAM" id="SSF52540">
    <property type="entry name" value="P-loop containing nucleoside triphosphate hydrolases"/>
    <property type="match status" value="1"/>
</dbReference>
<dbReference type="PANTHER" id="PTHR45909">
    <property type="entry name" value="ADP-RIBOSYLATION FACTOR-RELATED PROTEIN 1"/>
    <property type="match status" value="1"/>
</dbReference>
<evidence type="ECO:0000256" key="7">
    <source>
        <dbReference type="ARBA" id="ARBA00022989"/>
    </source>
</evidence>
<feature type="transmembrane region" description="Helical" evidence="11">
    <location>
        <begin position="162"/>
        <end position="181"/>
    </location>
</feature>
<dbReference type="EMBL" id="HAAD01000077">
    <property type="protein sequence ID" value="CDG66309.1"/>
    <property type="molecule type" value="mRNA"/>
</dbReference>
<name>T2M2F4_HYDVU</name>
<evidence type="ECO:0000256" key="4">
    <source>
        <dbReference type="ARBA" id="ARBA00022692"/>
    </source>
</evidence>
<accession>T2M2F4</accession>
<evidence type="ECO:0000256" key="10">
    <source>
        <dbReference type="ARBA" id="ARBA00023170"/>
    </source>
</evidence>
<evidence type="ECO:0000313" key="12">
    <source>
        <dbReference type="EMBL" id="CDG66309.1"/>
    </source>
</evidence>
<dbReference type="GO" id="GO:0006886">
    <property type="term" value="P:intracellular protein transport"/>
    <property type="evidence" value="ECO:0007669"/>
    <property type="project" value="TreeGrafter"/>
</dbReference>
<keyword evidence="9 11" id="KW-0472">Membrane</keyword>
<dbReference type="AlphaFoldDB" id="T2M2F4"/>
<keyword evidence="5" id="KW-0547">Nucleotide-binding</keyword>
<evidence type="ECO:0000256" key="5">
    <source>
        <dbReference type="ARBA" id="ARBA00022741"/>
    </source>
</evidence>
<dbReference type="CDD" id="cd04105">
    <property type="entry name" value="SR_beta"/>
    <property type="match status" value="1"/>
</dbReference>
<evidence type="ECO:0000256" key="8">
    <source>
        <dbReference type="ARBA" id="ARBA00023134"/>
    </source>
</evidence>
<dbReference type="OrthoDB" id="41266at2759"/>
<keyword evidence="6" id="KW-0256">Endoplasmic reticulum</keyword>
<dbReference type="GO" id="GO:0005789">
    <property type="term" value="C:endoplasmic reticulum membrane"/>
    <property type="evidence" value="ECO:0007669"/>
    <property type="project" value="UniProtKB-SubCell"/>
</dbReference>
<dbReference type="InterPro" id="IPR027417">
    <property type="entry name" value="P-loop_NTPase"/>
</dbReference>
<comment type="subcellular location">
    <subcellularLocation>
        <location evidence="1">Endoplasmic reticulum membrane</location>
        <topology evidence="1">Single-pass membrane protein</topology>
    </subcellularLocation>
</comment>
<keyword evidence="7 11" id="KW-1133">Transmembrane helix</keyword>
<proteinExistence type="evidence at transcript level"/>
<dbReference type="GO" id="GO:0043001">
    <property type="term" value="P:Golgi to plasma membrane protein transport"/>
    <property type="evidence" value="ECO:0007669"/>
    <property type="project" value="TreeGrafter"/>
</dbReference>
<keyword evidence="4 11" id="KW-0812">Transmembrane</keyword>
<dbReference type="Pfam" id="PF09439">
    <property type="entry name" value="SRPRB"/>
    <property type="match status" value="1"/>
</dbReference>
<dbReference type="InterPro" id="IPR024156">
    <property type="entry name" value="Small_GTPase_ARF"/>
</dbReference>